<keyword evidence="1" id="KW-0472">Membrane</keyword>
<comment type="caution">
    <text evidence="2">The sequence shown here is derived from an EMBL/GenBank/DDBJ whole genome shotgun (WGS) entry which is preliminary data.</text>
</comment>
<dbReference type="RefSeq" id="WP_136528906.1">
    <property type="nucleotide sequence ID" value="NZ_STGX01000004.1"/>
</dbReference>
<evidence type="ECO:0000313" key="2">
    <source>
        <dbReference type="EMBL" id="THV30033.1"/>
    </source>
</evidence>
<keyword evidence="1" id="KW-1133">Transmembrane helix</keyword>
<evidence type="ECO:0000256" key="1">
    <source>
        <dbReference type="SAM" id="Phobius"/>
    </source>
</evidence>
<organism evidence="2 3">
    <name type="scientific">Glycomyces paridis</name>
    <dbReference type="NCBI Taxonomy" id="2126555"/>
    <lineage>
        <taxon>Bacteria</taxon>
        <taxon>Bacillati</taxon>
        <taxon>Actinomycetota</taxon>
        <taxon>Actinomycetes</taxon>
        <taxon>Glycomycetales</taxon>
        <taxon>Glycomycetaceae</taxon>
        <taxon>Glycomyces</taxon>
    </lineage>
</organism>
<keyword evidence="3" id="KW-1185">Reference proteome</keyword>
<dbReference type="Proteomes" id="UP000305792">
    <property type="component" value="Unassembled WGS sequence"/>
</dbReference>
<protein>
    <submittedName>
        <fullName evidence="2">ABC transporter permease</fullName>
    </submittedName>
</protein>
<feature type="transmembrane region" description="Helical" evidence="1">
    <location>
        <begin position="21"/>
        <end position="43"/>
    </location>
</feature>
<feature type="transmembrane region" description="Helical" evidence="1">
    <location>
        <begin position="257"/>
        <end position="276"/>
    </location>
</feature>
<gene>
    <name evidence="2" type="ORF">E9998_06535</name>
</gene>
<dbReference type="AlphaFoldDB" id="A0A4S8PHF1"/>
<dbReference type="EMBL" id="STGX01000004">
    <property type="protein sequence ID" value="THV30033.1"/>
    <property type="molecule type" value="Genomic_DNA"/>
</dbReference>
<feature type="transmembrane region" description="Helical" evidence="1">
    <location>
        <begin position="73"/>
        <end position="97"/>
    </location>
</feature>
<accession>A0A4S8PHF1</accession>
<feature type="transmembrane region" description="Helical" evidence="1">
    <location>
        <begin position="161"/>
        <end position="183"/>
    </location>
</feature>
<reference evidence="2 3" key="1">
    <citation type="journal article" date="2018" name="Int. J. Syst. Evol. Microbiol.">
        <title>Glycomyces paridis sp. nov., isolated from the medicinal plant Paris polyphylla.</title>
        <authorList>
            <person name="Fang X.M."/>
            <person name="Bai J.L."/>
            <person name="Su J."/>
            <person name="Zhao L.L."/>
            <person name="Liu H.Y."/>
            <person name="Ma B.P."/>
            <person name="Zhang Y.Q."/>
            <person name="Yu L.Y."/>
        </authorList>
    </citation>
    <scope>NUCLEOTIDE SEQUENCE [LARGE SCALE GENOMIC DNA]</scope>
    <source>
        <strain evidence="2 3">CPCC 204357</strain>
    </source>
</reference>
<feature type="transmembrane region" description="Helical" evidence="1">
    <location>
        <begin position="190"/>
        <end position="214"/>
    </location>
</feature>
<feature type="transmembrane region" description="Helical" evidence="1">
    <location>
        <begin position="118"/>
        <end position="141"/>
    </location>
</feature>
<sequence>MNALAHSARAELRRLLRWPATWVLGGVWLTLQLLFAFAFPYIAYATGDPDAFQGGPMDQLLASMLPQSLPETLIAGTPMFGGAIVMIFAALTVGSAYNWGTWKTVLTQGPGRGAATGGLVAAVGVCVAGLVAVSTAFTYGLSLLVAAVESQDIVAPAWGDFFASVGGSALILGMWAAAGLFLGALTRGPALSVGLGLLWTFAVENLLRGAAALIDGFDVVTDYLPGSGAGSLAGSLTAAGGGDGTPGVLDVLTGTQASVLLGVYVAVFLALTFTLVKRRDVA</sequence>
<evidence type="ECO:0000313" key="3">
    <source>
        <dbReference type="Proteomes" id="UP000305792"/>
    </source>
</evidence>
<dbReference type="OrthoDB" id="3376858at2"/>
<proteinExistence type="predicted"/>
<name>A0A4S8PHF1_9ACTN</name>
<keyword evidence="1" id="KW-0812">Transmembrane</keyword>